<comment type="caution">
    <text evidence="7">The sequence shown here is derived from an EMBL/GenBank/DDBJ whole genome shotgun (WGS) entry which is preliminary data.</text>
</comment>
<dbReference type="Pfam" id="PF04107">
    <property type="entry name" value="GCS2"/>
    <property type="match status" value="1"/>
</dbReference>
<dbReference type="Proteomes" id="UP000281738">
    <property type="component" value="Unassembled WGS sequence"/>
</dbReference>
<evidence type="ECO:0000256" key="2">
    <source>
        <dbReference type="ARBA" id="ARBA00022741"/>
    </source>
</evidence>
<feature type="region of interest" description="Disordered" evidence="6">
    <location>
        <begin position="1"/>
        <end position="43"/>
    </location>
</feature>
<comment type="similarity">
    <text evidence="5">Belongs to the glutamate--cysteine ligase type 2 family. EgtA subfamily.</text>
</comment>
<feature type="compositionally biased region" description="Low complexity" evidence="6">
    <location>
        <begin position="9"/>
        <end position="19"/>
    </location>
</feature>
<dbReference type="InterPro" id="IPR014746">
    <property type="entry name" value="Gln_synth/guanido_kin_cat_dom"/>
</dbReference>
<comment type="function">
    <text evidence="5">Catalyzes the synthesis of gamma-glutamylcysteine (gamma-GC). This compound is used as substrate for the biosynthesis of the low-molecular thiol compound ergothioneine.</text>
</comment>
<dbReference type="OrthoDB" id="9780152at2"/>
<reference evidence="7 8" key="1">
    <citation type="submission" date="2018-11" db="EMBL/GenBank/DDBJ databases">
        <title>Sequencing the genomes of 1000 actinobacteria strains.</title>
        <authorList>
            <person name="Klenk H.-P."/>
        </authorList>
    </citation>
    <scope>NUCLEOTIDE SEQUENCE [LARGE SCALE GENOMIC DNA]</scope>
    <source>
        <strain evidence="7 8">DSM 12652</strain>
    </source>
</reference>
<sequence length="453" mass="48317">MTSHETRPGGLTAQTTGTTTDRDGDAPSVLARRRLPDASSDPLLRAADPVAAAEEHVAATALRETPPGHEGGGRVGLELEMHLVDLERPGRRPIWDEVRRLVHDLPALPMGSSVTVEPGGQVELSTPPADDVVLSIAALGIDRDHLRRGLAAAGFGAAPLGTDPARPVRRVNPAPRYSAMERHFDALGCAGAGKAMMSATAALQVNLDAGPEAEWSSRMAHLRAMVPVLVAASSTSPYLAGEASGWHSMRQGVWQGIDHGRSDPFPSGPPAAAWAAYALDAPVMLVLDDGVLRPVTERVRFRDWLSGDALFSRPAVQADLDYHLTTLFPPVRPRGYLELRCLDALPDRWWPAMTALTVTLVDDPVAADLAAEIVAPVHDRWETAAREGLADPAARRAVLGCVELALSRGPVELRSELVALHDLFARGSSPAQELRDRIDAVGPLAVLLEEARA</sequence>
<comment type="pathway">
    <text evidence="5">Amino-acid biosynthesis; ergothioneine biosynthesis.</text>
</comment>
<dbReference type="NCBIfam" id="TIGR03444">
    <property type="entry name" value="EgtA_Cys_ligase"/>
    <property type="match status" value="1"/>
</dbReference>
<dbReference type="GO" id="GO:0006750">
    <property type="term" value="P:glutathione biosynthetic process"/>
    <property type="evidence" value="ECO:0007669"/>
    <property type="project" value="InterPro"/>
</dbReference>
<evidence type="ECO:0000256" key="5">
    <source>
        <dbReference type="HAMAP-Rule" id="MF_02034"/>
    </source>
</evidence>
<keyword evidence="2 5" id="KW-0547">Nucleotide-binding</keyword>
<dbReference type="InterPro" id="IPR035434">
    <property type="entry name" value="GCL_bact_plant"/>
</dbReference>
<evidence type="ECO:0000313" key="7">
    <source>
        <dbReference type="EMBL" id="ROR91381.1"/>
    </source>
</evidence>
<organism evidence="7 8">
    <name type="scientific">Nocardioides aurantiacus</name>
    <dbReference type="NCBI Taxonomy" id="86796"/>
    <lineage>
        <taxon>Bacteria</taxon>
        <taxon>Bacillati</taxon>
        <taxon>Actinomycetota</taxon>
        <taxon>Actinomycetes</taxon>
        <taxon>Propionibacteriales</taxon>
        <taxon>Nocardioidaceae</taxon>
        <taxon>Nocardioides</taxon>
    </lineage>
</organism>
<dbReference type="EMBL" id="RKHO01000001">
    <property type="protein sequence ID" value="ROR91381.1"/>
    <property type="molecule type" value="Genomic_DNA"/>
</dbReference>
<accession>A0A3N2CV26</accession>
<keyword evidence="3 5" id="KW-0067">ATP-binding</keyword>
<dbReference type="PANTHER" id="PTHR34378:SF1">
    <property type="entry name" value="GLUTAMATE--CYSTEINE LIGASE, CHLOROPLASTIC"/>
    <property type="match status" value="1"/>
</dbReference>
<keyword evidence="1 5" id="KW-0436">Ligase</keyword>
<dbReference type="GO" id="GO:0004357">
    <property type="term" value="F:glutamate-cysteine ligase activity"/>
    <property type="evidence" value="ECO:0007669"/>
    <property type="project" value="UniProtKB-UniRule"/>
</dbReference>
<dbReference type="EC" id="6.3.2.2" evidence="5"/>
<dbReference type="HAMAP" id="MF_02034">
    <property type="entry name" value="EgtA"/>
    <property type="match status" value="1"/>
</dbReference>
<dbReference type="GO" id="GO:0005524">
    <property type="term" value="F:ATP binding"/>
    <property type="evidence" value="ECO:0007669"/>
    <property type="project" value="UniProtKB-UniRule"/>
</dbReference>
<keyword evidence="8" id="KW-1185">Reference proteome</keyword>
<evidence type="ECO:0000256" key="6">
    <source>
        <dbReference type="SAM" id="MobiDB-lite"/>
    </source>
</evidence>
<dbReference type="Gene3D" id="3.30.590.20">
    <property type="match status" value="1"/>
</dbReference>
<gene>
    <name evidence="5" type="primary">egtA</name>
    <name evidence="7" type="ORF">EDD33_2247</name>
</gene>
<evidence type="ECO:0000313" key="8">
    <source>
        <dbReference type="Proteomes" id="UP000281738"/>
    </source>
</evidence>
<dbReference type="PANTHER" id="PTHR34378">
    <property type="entry name" value="GLUTAMATE--CYSTEINE LIGASE, CHLOROPLASTIC"/>
    <property type="match status" value="1"/>
</dbReference>
<proteinExistence type="inferred from homology"/>
<dbReference type="UniPathway" id="UPA01014"/>
<dbReference type="InterPro" id="IPR017809">
    <property type="entry name" value="EgtA_Actinobacteria"/>
</dbReference>
<evidence type="ECO:0000256" key="4">
    <source>
        <dbReference type="ARBA" id="ARBA00048819"/>
    </source>
</evidence>
<dbReference type="AlphaFoldDB" id="A0A3N2CV26"/>
<evidence type="ECO:0000256" key="1">
    <source>
        <dbReference type="ARBA" id="ARBA00022598"/>
    </source>
</evidence>
<evidence type="ECO:0000256" key="3">
    <source>
        <dbReference type="ARBA" id="ARBA00022840"/>
    </source>
</evidence>
<dbReference type="InterPro" id="IPR006336">
    <property type="entry name" value="GCS2"/>
</dbReference>
<dbReference type="GO" id="GO:0052699">
    <property type="term" value="P:ergothioneine biosynthetic process"/>
    <property type="evidence" value="ECO:0007669"/>
    <property type="project" value="UniProtKB-UniRule"/>
</dbReference>
<comment type="catalytic activity">
    <reaction evidence="4 5">
        <text>L-cysteine + L-glutamate + ATP = gamma-L-glutamyl-L-cysteine + ADP + phosphate + H(+)</text>
        <dbReference type="Rhea" id="RHEA:13285"/>
        <dbReference type="ChEBI" id="CHEBI:15378"/>
        <dbReference type="ChEBI" id="CHEBI:29985"/>
        <dbReference type="ChEBI" id="CHEBI:30616"/>
        <dbReference type="ChEBI" id="CHEBI:35235"/>
        <dbReference type="ChEBI" id="CHEBI:43474"/>
        <dbReference type="ChEBI" id="CHEBI:58173"/>
        <dbReference type="ChEBI" id="CHEBI:456216"/>
        <dbReference type="EC" id="6.3.2.2"/>
    </reaction>
</comment>
<dbReference type="SUPFAM" id="SSF55931">
    <property type="entry name" value="Glutamine synthetase/guanido kinase"/>
    <property type="match status" value="1"/>
</dbReference>
<name>A0A3N2CV26_9ACTN</name>
<dbReference type="RefSeq" id="WP_123390862.1">
    <property type="nucleotide sequence ID" value="NZ_RKHO01000001.1"/>
</dbReference>
<protein>
    <recommendedName>
        <fullName evidence="5">Glutamate--cysteine ligase EgtA</fullName>
        <ecNumber evidence="5">6.3.2.2</ecNumber>
    </recommendedName>
    <alternativeName>
        <fullName evidence="5">Gamma-glutamylcysteine synthase</fullName>
        <shortName evidence="5">GCS</shortName>
        <shortName evidence="5">Gamma-ECS</shortName>
    </alternativeName>
</protein>